<dbReference type="InterPro" id="IPR023210">
    <property type="entry name" value="NADP_OxRdtase_dom"/>
</dbReference>
<evidence type="ECO:0000313" key="4">
    <source>
        <dbReference type="EMBL" id="TDN85573.1"/>
    </source>
</evidence>
<dbReference type="GO" id="GO:0016491">
    <property type="term" value="F:oxidoreductase activity"/>
    <property type="evidence" value="ECO:0007669"/>
    <property type="project" value="UniProtKB-KW"/>
</dbReference>
<proteinExistence type="predicted"/>
<feature type="region of interest" description="Disordered" evidence="2">
    <location>
        <begin position="328"/>
        <end position="349"/>
    </location>
</feature>
<keyword evidence="5" id="KW-1185">Reference proteome</keyword>
<evidence type="ECO:0000256" key="1">
    <source>
        <dbReference type="ARBA" id="ARBA00023002"/>
    </source>
</evidence>
<dbReference type="RefSeq" id="WP_133494490.1">
    <property type="nucleotide sequence ID" value="NZ_BMLU01000002.1"/>
</dbReference>
<gene>
    <name evidence="4" type="ORF">EV664_102280</name>
</gene>
<organism evidence="4 5">
    <name type="scientific">Stakelama pacifica</name>
    <dbReference type="NCBI Taxonomy" id="517720"/>
    <lineage>
        <taxon>Bacteria</taxon>
        <taxon>Pseudomonadati</taxon>
        <taxon>Pseudomonadota</taxon>
        <taxon>Alphaproteobacteria</taxon>
        <taxon>Sphingomonadales</taxon>
        <taxon>Sphingomonadaceae</taxon>
        <taxon>Stakelama</taxon>
    </lineage>
</organism>
<evidence type="ECO:0000256" key="2">
    <source>
        <dbReference type="SAM" id="MobiDB-lite"/>
    </source>
</evidence>
<dbReference type="GO" id="GO:0005829">
    <property type="term" value="C:cytosol"/>
    <property type="evidence" value="ECO:0007669"/>
    <property type="project" value="UniProtKB-ARBA"/>
</dbReference>
<dbReference type="Proteomes" id="UP000295493">
    <property type="component" value="Unassembled WGS sequence"/>
</dbReference>
<dbReference type="InterPro" id="IPR050523">
    <property type="entry name" value="AKR_Detox_Biosynth"/>
</dbReference>
<name>A0A4R6FUT1_9SPHN</name>
<dbReference type="PANTHER" id="PTHR43364:SF4">
    <property type="entry name" value="NAD(P)-LINKED OXIDOREDUCTASE SUPERFAMILY PROTEIN"/>
    <property type="match status" value="1"/>
</dbReference>
<feature type="domain" description="NADP-dependent oxidoreductase" evidence="3">
    <location>
        <begin position="15"/>
        <end position="316"/>
    </location>
</feature>
<dbReference type="AlphaFoldDB" id="A0A4R6FUT1"/>
<dbReference type="EMBL" id="SNWD01000002">
    <property type="protein sequence ID" value="TDN85573.1"/>
    <property type="molecule type" value="Genomic_DNA"/>
</dbReference>
<reference evidence="4 5" key="1">
    <citation type="submission" date="2019-03" db="EMBL/GenBank/DDBJ databases">
        <title>Genomic Encyclopedia of Type Strains, Phase IV (KMG-IV): sequencing the most valuable type-strain genomes for metagenomic binning, comparative biology and taxonomic classification.</title>
        <authorList>
            <person name="Goeker M."/>
        </authorList>
    </citation>
    <scope>NUCLEOTIDE SEQUENCE [LARGE SCALE GENOMIC DNA]</scope>
    <source>
        <strain evidence="4 5">DSM 25059</strain>
    </source>
</reference>
<dbReference type="InterPro" id="IPR036812">
    <property type="entry name" value="NAD(P)_OxRdtase_dom_sf"/>
</dbReference>
<evidence type="ECO:0000259" key="3">
    <source>
        <dbReference type="Pfam" id="PF00248"/>
    </source>
</evidence>
<evidence type="ECO:0000313" key="5">
    <source>
        <dbReference type="Proteomes" id="UP000295493"/>
    </source>
</evidence>
<dbReference type="Gene3D" id="3.20.20.100">
    <property type="entry name" value="NADP-dependent oxidoreductase domain"/>
    <property type="match status" value="1"/>
</dbReference>
<dbReference type="SUPFAM" id="SSF51430">
    <property type="entry name" value="NAD(P)-linked oxidoreductase"/>
    <property type="match status" value="1"/>
</dbReference>
<sequence length="349" mass="38408">MRYNQLGRTGLLVSELCLGTMTFGGKGFFKAVGQVGQDDADALMRRAIDAGVNFIDTANVYSEGMSEEITGQAIRNLGLRREDVVLATKVLGPMGDGPNSRGASRGHIMDQVKASLKRLNTDHIDLYQIHGFDPLTPIEETLRALDDLVRAGDVRYVGVSNWAAWQIMKALGISEREGLSRFESVQSYYTLAGRDLEREIVPMMRSEQVGLMVWSPLAGGYLSGKYRGDAKDGRRAEFDFPPVDTKRGDKVLDAMEPVAQRHGVSMARIALAWLLHQPHVTSVIMGAKRMDQLEDNLAAAEIRLSDEDLAALDKASRLPKEYPGWMIERQGEYRSGGGKAGQPPAPDKD</sequence>
<accession>A0A4R6FUT1</accession>
<dbReference type="CDD" id="cd19091">
    <property type="entry name" value="AKR_PsAKR"/>
    <property type="match status" value="1"/>
</dbReference>
<dbReference type="FunFam" id="3.20.20.100:FF:000004">
    <property type="entry name" value="Oxidoreductase, aldo/keto reductase"/>
    <property type="match status" value="1"/>
</dbReference>
<comment type="caution">
    <text evidence="4">The sequence shown here is derived from an EMBL/GenBank/DDBJ whole genome shotgun (WGS) entry which is preliminary data.</text>
</comment>
<dbReference type="OrthoDB" id="7181835at2"/>
<protein>
    <submittedName>
        <fullName evidence="4">Aryl-alcohol dehydrogenase-like predicted oxidoreductase</fullName>
    </submittedName>
</protein>
<dbReference type="PANTHER" id="PTHR43364">
    <property type="entry name" value="NADH-SPECIFIC METHYLGLYOXAL REDUCTASE-RELATED"/>
    <property type="match status" value="1"/>
</dbReference>
<dbReference type="Pfam" id="PF00248">
    <property type="entry name" value="Aldo_ket_red"/>
    <property type="match status" value="1"/>
</dbReference>
<keyword evidence="1" id="KW-0560">Oxidoreductase</keyword>